<organism evidence="3 4">
    <name type="scientific">Triparma retinervis</name>
    <dbReference type="NCBI Taxonomy" id="2557542"/>
    <lineage>
        <taxon>Eukaryota</taxon>
        <taxon>Sar</taxon>
        <taxon>Stramenopiles</taxon>
        <taxon>Ochrophyta</taxon>
        <taxon>Bolidophyceae</taxon>
        <taxon>Parmales</taxon>
        <taxon>Triparmaceae</taxon>
        <taxon>Triparma</taxon>
    </lineage>
</organism>
<dbReference type="SMART" id="SM00558">
    <property type="entry name" value="JmjC"/>
    <property type="match status" value="1"/>
</dbReference>
<evidence type="ECO:0000313" key="3">
    <source>
        <dbReference type="EMBL" id="GMH55660.1"/>
    </source>
</evidence>
<dbReference type="InterPro" id="IPR041667">
    <property type="entry name" value="Cupin_8"/>
</dbReference>
<dbReference type="Proteomes" id="UP001165082">
    <property type="component" value="Unassembled WGS sequence"/>
</dbReference>
<proteinExistence type="predicted"/>
<evidence type="ECO:0000313" key="4">
    <source>
        <dbReference type="Proteomes" id="UP001165082"/>
    </source>
</evidence>
<dbReference type="Gene3D" id="2.60.120.10">
    <property type="entry name" value="Jelly Rolls"/>
    <property type="match status" value="2"/>
</dbReference>
<feature type="domain" description="JmjC" evidence="2">
    <location>
        <begin position="178"/>
        <end position="399"/>
    </location>
</feature>
<dbReference type="InterPro" id="IPR014710">
    <property type="entry name" value="RmlC-like_jellyroll"/>
</dbReference>
<dbReference type="InterPro" id="IPR003347">
    <property type="entry name" value="JmjC_dom"/>
</dbReference>
<name>A0A9W6ZTI6_9STRA</name>
<sequence>MAKHNKRIDRKKTSFSPGVVSLLVCTSAILGAALFQQTSNLTISPAKSSALDLLSLSDQEGLSFNVCNCQIEENACAPHVVERTTTPSAREFADHVLAGIPFVVRGGLGDLPEHVRGRSKSIIEAVLSKVEVWVTSVVRVFERKDGSRHNTKLLMFLRDLLKLNRPVYAPQFPCDAVESNWDYFATDRLPNWISTILGDSNVCNVWVGRHLPPVAELRDSIARKAVTPLHYDHSHNTYGQLEGTKTFTLAPPHQRHLLAPYRTVGGIMQSGSRQQALGVLDVGISDGMKEAVSFFDSEGGSVLGLTIGTTMINDEDSDPILFHNTPSGSEIRDGTDPLGWKQLEAISISVTLEPGDFLYLPPYWFHEVESNGEGNVAFNHWWNSAGWLDKAMKKLDNIASAEMPMEMPLGANVLPDGSSLYDASQHSGPAPWNAPQRPASTSPRLASLQKDIMRGCHMREDGCEVLEARERGLGESWEKTWYSMNPRFAVAGQQ</sequence>
<dbReference type="AlphaFoldDB" id="A0A9W6ZTI6"/>
<reference evidence="3" key="1">
    <citation type="submission" date="2022-07" db="EMBL/GenBank/DDBJ databases">
        <title>Genome analysis of Parmales, a sister group of diatoms, reveals the evolutionary specialization of diatoms from phago-mixotrophs to photoautotrophs.</title>
        <authorList>
            <person name="Ban H."/>
            <person name="Sato S."/>
            <person name="Yoshikawa S."/>
            <person name="Kazumasa Y."/>
            <person name="Nakamura Y."/>
            <person name="Ichinomiya M."/>
            <person name="Saitoh K."/>
            <person name="Sato N."/>
            <person name="Blanc-Mathieu R."/>
            <person name="Endo H."/>
            <person name="Kuwata A."/>
            <person name="Ogata H."/>
        </authorList>
    </citation>
    <scope>NUCLEOTIDE SEQUENCE</scope>
</reference>
<evidence type="ECO:0000259" key="2">
    <source>
        <dbReference type="PROSITE" id="PS51184"/>
    </source>
</evidence>
<dbReference type="PANTHER" id="PTHR12461">
    <property type="entry name" value="HYPOXIA-INDUCIBLE FACTOR 1 ALPHA INHIBITOR-RELATED"/>
    <property type="match status" value="1"/>
</dbReference>
<evidence type="ECO:0000256" key="1">
    <source>
        <dbReference type="SAM" id="MobiDB-lite"/>
    </source>
</evidence>
<feature type="region of interest" description="Disordered" evidence="1">
    <location>
        <begin position="418"/>
        <end position="442"/>
    </location>
</feature>
<dbReference type="Pfam" id="PF13621">
    <property type="entry name" value="Cupin_8"/>
    <property type="match status" value="1"/>
</dbReference>
<dbReference type="EMBL" id="BRXZ01003486">
    <property type="protein sequence ID" value="GMH55660.1"/>
    <property type="molecule type" value="Genomic_DNA"/>
</dbReference>
<dbReference type="PROSITE" id="PS51184">
    <property type="entry name" value="JMJC"/>
    <property type="match status" value="1"/>
</dbReference>
<dbReference type="OrthoDB" id="415358at2759"/>
<gene>
    <name evidence="3" type="ORF">TrRE_jg2303</name>
</gene>
<keyword evidence="4" id="KW-1185">Reference proteome</keyword>
<accession>A0A9W6ZTI6</accession>
<dbReference type="PANTHER" id="PTHR12461:SF105">
    <property type="entry name" value="HYPOXIA-INDUCIBLE FACTOR 1-ALPHA INHIBITOR"/>
    <property type="match status" value="1"/>
</dbReference>
<dbReference type="SUPFAM" id="SSF51197">
    <property type="entry name" value="Clavaminate synthase-like"/>
    <property type="match status" value="1"/>
</dbReference>
<protein>
    <recommendedName>
        <fullName evidence="2">JmjC domain-containing protein</fullName>
    </recommendedName>
</protein>
<comment type="caution">
    <text evidence="3">The sequence shown here is derived from an EMBL/GenBank/DDBJ whole genome shotgun (WGS) entry which is preliminary data.</text>
</comment>